<name>A0A2T2N1I5_CORCC</name>
<dbReference type="SMART" id="SM00066">
    <property type="entry name" value="GAL4"/>
    <property type="match status" value="1"/>
</dbReference>
<dbReference type="CDD" id="cd00067">
    <property type="entry name" value="GAL4"/>
    <property type="match status" value="1"/>
</dbReference>
<keyword evidence="11" id="KW-1185">Reference proteome</keyword>
<gene>
    <name evidence="10" type="ORF">BS50DRAFT_508558</name>
</gene>
<evidence type="ECO:0000256" key="1">
    <source>
        <dbReference type="ARBA" id="ARBA00022723"/>
    </source>
</evidence>
<keyword evidence="5" id="KW-0539">Nucleus</keyword>
<dbReference type="PROSITE" id="PS50157">
    <property type="entry name" value="ZINC_FINGER_C2H2_2"/>
    <property type="match status" value="1"/>
</dbReference>
<feature type="domain" description="Zn(2)-C6 fungal-type" evidence="8">
    <location>
        <begin position="47"/>
        <end position="77"/>
    </location>
</feature>
<dbReference type="GO" id="GO:0000981">
    <property type="term" value="F:DNA-binding transcription factor activity, RNA polymerase II-specific"/>
    <property type="evidence" value="ECO:0007669"/>
    <property type="project" value="InterPro"/>
</dbReference>
<evidence type="ECO:0000256" key="5">
    <source>
        <dbReference type="ARBA" id="ARBA00023242"/>
    </source>
</evidence>
<feature type="region of interest" description="Disordered" evidence="7">
    <location>
        <begin position="163"/>
        <end position="183"/>
    </location>
</feature>
<evidence type="ECO:0000256" key="7">
    <source>
        <dbReference type="SAM" id="MobiDB-lite"/>
    </source>
</evidence>
<accession>A0A2T2N1I5</accession>
<feature type="domain" description="C2H2-type" evidence="9">
    <location>
        <begin position="12"/>
        <end position="41"/>
    </location>
</feature>
<evidence type="ECO:0000256" key="4">
    <source>
        <dbReference type="ARBA" id="ARBA00023163"/>
    </source>
</evidence>
<dbReference type="GO" id="GO:0008270">
    <property type="term" value="F:zinc ion binding"/>
    <property type="evidence" value="ECO:0007669"/>
    <property type="project" value="UniProtKB-KW"/>
</dbReference>
<dbReference type="OrthoDB" id="5423818at2759"/>
<evidence type="ECO:0000259" key="8">
    <source>
        <dbReference type="PROSITE" id="PS50048"/>
    </source>
</evidence>
<feature type="compositionally biased region" description="Polar residues" evidence="7">
    <location>
        <begin position="163"/>
        <end position="178"/>
    </location>
</feature>
<dbReference type="InterPro" id="IPR036864">
    <property type="entry name" value="Zn2-C6_fun-type_DNA-bd_sf"/>
</dbReference>
<protein>
    <recommendedName>
        <fullName evidence="12">Zn(2)-C6 fungal-type domain-containing protein</fullName>
    </recommendedName>
</protein>
<dbReference type="SUPFAM" id="SSF57701">
    <property type="entry name" value="Zn2/Cys6 DNA-binding domain"/>
    <property type="match status" value="1"/>
</dbReference>
<dbReference type="PROSITE" id="PS50048">
    <property type="entry name" value="ZN2_CY6_FUNGAL_2"/>
    <property type="match status" value="1"/>
</dbReference>
<dbReference type="PANTHER" id="PTHR47660:SF3">
    <property type="entry name" value="FINGER DOMAIN PROTEIN, PUTATIVE (AFU_ORTHOLOGUE AFUA_4G03310)-RELATED"/>
    <property type="match status" value="1"/>
</dbReference>
<dbReference type="AlphaFoldDB" id="A0A2T2N1I5"/>
<dbReference type="Proteomes" id="UP000240883">
    <property type="component" value="Unassembled WGS sequence"/>
</dbReference>
<evidence type="ECO:0000256" key="6">
    <source>
        <dbReference type="PROSITE-ProRule" id="PRU00042"/>
    </source>
</evidence>
<evidence type="ECO:0000256" key="2">
    <source>
        <dbReference type="ARBA" id="ARBA00022833"/>
    </source>
</evidence>
<evidence type="ECO:0000259" key="9">
    <source>
        <dbReference type="PROSITE" id="PS50157"/>
    </source>
</evidence>
<dbReference type="PANTHER" id="PTHR47660">
    <property type="entry name" value="TRANSCRIPTION FACTOR WITH C2H2 AND ZN(2)-CYS(6) DNA BINDING DOMAIN (EUROFUNG)-RELATED-RELATED"/>
    <property type="match status" value="1"/>
</dbReference>
<organism evidence="10 11">
    <name type="scientific">Corynespora cassiicola Philippines</name>
    <dbReference type="NCBI Taxonomy" id="1448308"/>
    <lineage>
        <taxon>Eukaryota</taxon>
        <taxon>Fungi</taxon>
        <taxon>Dikarya</taxon>
        <taxon>Ascomycota</taxon>
        <taxon>Pezizomycotina</taxon>
        <taxon>Dothideomycetes</taxon>
        <taxon>Pleosporomycetidae</taxon>
        <taxon>Pleosporales</taxon>
        <taxon>Corynesporascaceae</taxon>
        <taxon>Corynespora</taxon>
    </lineage>
</organism>
<evidence type="ECO:0000313" key="10">
    <source>
        <dbReference type="EMBL" id="PSN59305.1"/>
    </source>
</evidence>
<keyword evidence="6" id="KW-0863">Zinc-finger</keyword>
<evidence type="ECO:0000256" key="3">
    <source>
        <dbReference type="ARBA" id="ARBA00023015"/>
    </source>
</evidence>
<evidence type="ECO:0008006" key="12">
    <source>
        <dbReference type="Google" id="ProtNLM"/>
    </source>
</evidence>
<keyword evidence="4" id="KW-0804">Transcription</keyword>
<keyword evidence="2" id="KW-0862">Zinc</keyword>
<dbReference type="PROSITE" id="PS00463">
    <property type="entry name" value="ZN2_CY6_FUNGAL_1"/>
    <property type="match status" value="1"/>
</dbReference>
<dbReference type="Gene3D" id="4.10.240.10">
    <property type="entry name" value="Zn(2)-C6 fungal-type DNA-binding domain"/>
    <property type="match status" value="1"/>
</dbReference>
<sequence length="465" mass="52523">MPASTVRPAFLSFCSICQKAFTQEKSLNRHISYCRRTNEKSRNRLQSCAACSSSKTKCTFAKPQCARCQRKGISCTYPQIQQETPNTSHTEPNPSDIERFHLLVPDTTFLFDGQSHGLPETNLPPIEGLANGLLPDSNSFFPGRNSLKDHVSFAANTALSHSLSSTDHLPSTSGTTPGSDERTQASRYEMSLVRLSHHGSVADYVCDLIIYTLRAFPRMMCRRASFPPFIHSYWHWPALPEKLASCMSIAQLFEARSPDTRPFLWRAIDTEERRFREETGAMSVFELQWASQALMIYVIMATIEHDADYSSRSMRLLHTLKACGLRLHALLGSDGCSATEENHPSATWDDWIFAETNRRIACLWLLICCVFNTFDCPCPGIGTLEHTPLISPKAMWEARTQEEWKGEKDFHSSRAPIKMFGELIDARRRPNDPSNARKLEAWEAGTDKLGFLMNLAVTLAEREKD</sequence>
<reference evidence="10 11" key="1">
    <citation type="journal article" date="2018" name="Front. Microbiol.">
        <title>Genome-Wide Analysis of Corynespora cassiicola Leaf Fall Disease Putative Effectors.</title>
        <authorList>
            <person name="Lopez D."/>
            <person name="Ribeiro S."/>
            <person name="Label P."/>
            <person name="Fumanal B."/>
            <person name="Venisse J.S."/>
            <person name="Kohler A."/>
            <person name="de Oliveira R.R."/>
            <person name="Labutti K."/>
            <person name="Lipzen A."/>
            <person name="Lail K."/>
            <person name="Bauer D."/>
            <person name="Ohm R.A."/>
            <person name="Barry K.W."/>
            <person name="Spatafora J."/>
            <person name="Grigoriev I.V."/>
            <person name="Martin F.M."/>
            <person name="Pujade-Renaud V."/>
        </authorList>
    </citation>
    <scope>NUCLEOTIDE SEQUENCE [LARGE SCALE GENOMIC DNA]</scope>
    <source>
        <strain evidence="10 11">Philippines</strain>
    </source>
</reference>
<dbReference type="InterPro" id="IPR013087">
    <property type="entry name" value="Znf_C2H2_type"/>
</dbReference>
<proteinExistence type="predicted"/>
<dbReference type="PRINTS" id="PR00755">
    <property type="entry name" value="AFLATOXINBRP"/>
</dbReference>
<evidence type="ECO:0000313" key="11">
    <source>
        <dbReference type="Proteomes" id="UP000240883"/>
    </source>
</evidence>
<dbReference type="EMBL" id="KZ678157">
    <property type="protein sequence ID" value="PSN59305.1"/>
    <property type="molecule type" value="Genomic_DNA"/>
</dbReference>
<keyword evidence="1" id="KW-0479">Metal-binding</keyword>
<keyword evidence="3" id="KW-0805">Transcription regulation</keyword>
<dbReference type="STRING" id="1448308.A0A2T2N1I5"/>
<dbReference type="Pfam" id="PF00172">
    <property type="entry name" value="Zn_clus"/>
    <property type="match status" value="1"/>
</dbReference>
<dbReference type="InterPro" id="IPR001138">
    <property type="entry name" value="Zn2Cys6_DnaBD"/>
</dbReference>